<gene>
    <name evidence="2" type="ORF">RSE6_01029</name>
</gene>
<dbReference type="AlphaFoldDB" id="A0A1E1LWS8"/>
<reference evidence="3" key="1">
    <citation type="submission" date="2016-03" db="EMBL/GenBank/DDBJ databases">
        <authorList>
            <person name="Guldener U."/>
        </authorList>
    </citation>
    <scope>NUCLEOTIDE SEQUENCE [LARGE SCALE GENOMIC DNA]</scope>
</reference>
<evidence type="ECO:0000313" key="3">
    <source>
        <dbReference type="Proteomes" id="UP000177625"/>
    </source>
</evidence>
<keyword evidence="3" id="KW-1185">Reference proteome</keyword>
<dbReference type="EMBL" id="FJVC01000032">
    <property type="protein sequence ID" value="CZT41306.1"/>
    <property type="molecule type" value="Genomic_DNA"/>
</dbReference>
<evidence type="ECO:0000256" key="1">
    <source>
        <dbReference type="SAM" id="MobiDB-lite"/>
    </source>
</evidence>
<organism evidence="2 3">
    <name type="scientific">Rhynchosporium secalis</name>
    <name type="common">Barley scald fungus</name>
    <dbReference type="NCBI Taxonomy" id="38038"/>
    <lineage>
        <taxon>Eukaryota</taxon>
        <taxon>Fungi</taxon>
        <taxon>Dikarya</taxon>
        <taxon>Ascomycota</taxon>
        <taxon>Pezizomycotina</taxon>
        <taxon>Leotiomycetes</taxon>
        <taxon>Helotiales</taxon>
        <taxon>Ploettnerulaceae</taxon>
        <taxon>Rhynchosporium</taxon>
    </lineage>
</organism>
<protein>
    <submittedName>
        <fullName evidence="2">Uncharacterized protein</fullName>
    </submittedName>
</protein>
<dbReference type="Proteomes" id="UP000177625">
    <property type="component" value="Unassembled WGS sequence"/>
</dbReference>
<accession>A0A1E1LWS8</accession>
<evidence type="ECO:0000313" key="2">
    <source>
        <dbReference type="EMBL" id="CZT41306.1"/>
    </source>
</evidence>
<proteinExistence type="predicted"/>
<feature type="compositionally biased region" description="Basic and acidic residues" evidence="1">
    <location>
        <begin position="110"/>
        <end position="125"/>
    </location>
</feature>
<name>A0A1E1LWS8_RHYSE</name>
<sequence length="125" mass="13412">MEKLGPTSPAVLAASFPLLDLRVLDATLSMDRIRFLGSDLEQLTDVASRIDQSNLQIRIGGTASELSIFLFWSSSTGIVTTLEACNPQVLKSLRESEVFYSGAGSLARSSSREGSEKATIEEGSL</sequence>
<feature type="region of interest" description="Disordered" evidence="1">
    <location>
        <begin position="103"/>
        <end position="125"/>
    </location>
</feature>